<evidence type="ECO:0000313" key="3">
    <source>
        <dbReference type="Proteomes" id="UP000030694"/>
    </source>
</evidence>
<reference evidence="2 3" key="2">
    <citation type="submission" date="2013-02" db="EMBL/GenBank/DDBJ databases">
        <title>The Genome Sequence of Plasmodium falciparum CAMP/Malaysia.</title>
        <authorList>
            <consortium name="The Broad Institute Genome Sequencing Platform"/>
            <consortium name="The Broad Institute Genome Sequencing Center for Infectious Disease"/>
            <person name="Neafsey D."/>
            <person name="Cheeseman I."/>
            <person name="Volkman S."/>
            <person name="Adams J."/>
            <person name="Walker B."/>
            <person name="Young S.K."/>
            <person name="Zeng Q."/>
            <person name="Gargeya S."/>
            <person name="Fitzgerald M."/>
            <person name="Haas B."/>
            <person name="Abouelleil A."/>
            <person name="Alvarado L."/>
            <person name="Arachchi H.M."/>
            <person name="Berlin A.M."/>
            <person name="Chapman S.B."/>
            <person name="Dewar J."/>
            <person name="Goldberg J."/>
            <person name="Griggs A."/>
            <person name="Gujja S."/>
            <person name="Hansen M."/>
            <person name="Howarth C."/>
            <person name="Imamovic A."/>
            <person name="Larimer J."/>
            <person name="McCowan C."/>
            <person name="Murphy C."/>
            <person name="Neiman D."/>
            <person name="Pearson M."/>
            <person name="Priest M."/>
            <person name="Roberts A."/>
            <person name="Saif S."/>
            <person name="Shea T."/>
            <person name="Sisk P."/>
            <person name="Sykes S."/>
            <person name="Wortman J."/>
            <person name="Nusbaum C."/>
            <person name="Birren B."/>
        </authorList>
    </citation>
    <scope>NUCLEOTIDE SEQUENCE [LARGE SCALE GENOMIC DNA]</scope>
    <source>
        <strain evidence="2 3">CAMP/Malaysia</strain>
    </source>
</reference>
<dbReference type="AlphaFoldDB" id="A0A024XFJ6"/>
<accession>A0A024XFJ6</accession>
<feature type="chain" id="PRO_5001541762" evidence="1">
    <location>
        <begin position="28"/>
        <end position="59"/>
    </location>
</feature>
<name>A0A024XFJ6_PLAFC</name>
<dbReference type="Proteomes" id="UP000030694">
    <property type="component" value="Unassembled WGS sequence"/>
</dbReference>
<proteinExistence type="predicted"/>
<evidence type="ECO:0000256" key="1">
    <source>
        <dbReference type="SAM" id="SignalP"/>
    </source>
</evidence>
<reference evidence="2 3" key="1">
    <citation type="submission" date="2013-02" db="EMBL/GenBank/DDBJ databases">
        <title>The Genome Annotation of Plasmodium falciparum CAMP/Malaysia.</title>
        <authorList>
            <consortium name="The Broad Institute Genome Sequencing Platform"/>
            <consortium name="The Broad Institute Genome Sequencing Center for Infectious Disease"/>
            <person name="Neafsey D."/>
            <person name="Hoffman S."/>
            <person name="Volkman S."/>
            <person name="Rosenthal P."/>
            <person name="Walker B."/>
            <person name="Young S.K."/>
            <person name="Zeng Q."/>
            <person name="Gargeya S."/>
            <person name="Fitzgerald M."/>
            <person name="Haas B."/>
            <person name="Abouelleil A."/>
            <person name="Allen A.W."/>
            <person name="Alvarado L."/>
            <person name="Arachchi H.M."/>
            <person name="Berlin A.M."/>
            <person name="Chapman S.B."/>
            <person name="Gainer-Dewar J."/>
            <person name="Goldberg J."/>
            <person name="Griggs A."/>
            <person name="Gujja S."/>
            <person name="Hansen M."/>
            <person name="Howarth C."/>
            <person name="Imamovic A."/>
            <person name="Ireland A."/>
            <person name="Larimer J."/>
            <person name="McCowan C."/>
            <person name="Murphy C."/>
            <person name="Pearson M."/>
            <person name="Poon T.W."/>
            <person name="Priest M."/>
            <person name="Roberts A."/>
            <person name="Saif S."/>
            <person name="Shea T."/>
            <person name="Sisk P."/>
            <person name="Sykes S."/>
            <person name="Wortman J."/>
            <person name="Nusbaum C."/>
            <person name="Birren B."/>
        </authorList>
    </citation>
    <scope>NUCLEOTIDE SEQUENCE [LARGE SCALE GENOMIC DNA]</scope>
    <source>
        <strain evidence="2 3">CAMP/Malaysia</strain>
    </source>
</reference>
<keyword evidence="1" id="KW-0732">Signal</keyword>
<evidence type="ECO:0000313" key="2">
    <source>
        <dbReference type="EMBL" id="ETW64083.1"/>
    </source>
</evidence>
<feature type="signal peptide" evidence="1">
    <location>
        <begin position="1"/>
        <end position="27"/>
    </location>
</feature>
<organism evidence="2 3">
    <name type="scientific">Plasmodium falciparum (isolate Camp / Malaysia)</name>
    <dbReference type="NCBI Taxonomy" id="5835"/>
    <lineage>
        <taxon>Eukaryota</taxon>
        <taxon>Sar</taxon>
        <taxon>Alveolata</taxon>
        <taxon>Apicomplexa</taxon>
        <taxon>Aconoidasida</taxon>
        <taxon>Haemosporida</taxon>
        <taxon>Plasmodiidae</taxon>
        <taxon>Plasmodium</taxon>
        <taxon>Plasmodium (Laverania)</taxon>
    </lineage>
</organism>
<dbReference type="EMBL" id="KI927458">
    <property type="protein sequence ID" value="ETW64083.1"/>
    <property type="molecule type" value="Genomic_DNA"/>
</dbReference>
<sequence length="59" mass="6996">MYLYFKNINTFLFFLIIVSYINDPSAGSPTETLLRLLLPLKDRIYSSSRKNQKYKISLF</sequence>
<protein>
    <submittedName>
        <fullName evidence="2">Uncharacterized protein</fullName>
    </submittedName>
</protein>
<gene>
    <name evidence="2" type="ORF">PFMC_00107</name>
</gene>